<proteinExistence type="predicted"/>
<dbReference type="Gramene" id="mRNA:HanXRQr2_Chr14g0638121">
    <property type="protein sequence ID" value="CDS:HanXRQr2_Chr14g0638121.1"/>
    <property type="gene ID" value="HanXRQr2_Chr14g0638121"/>
</dbReference>
<comment type="caution">
    <text evidence="1">The sequence shown here is derived from an EMBL/GenBank/DDBJ whole genome shotgun (WGS) entry which is preliminary data.</text>
</comment>
<accession>A0A9K3E8J4</accession>
<gene>
    <name evidence="1" type="ORF">HanXRQr2_Chr14g0638121</name>
</gene>
<keyword evidence="2" id="KW-1185">Reference proteome</keyword>
<dbReference type="EMBL" id="MNCJ02000329">
    <property type="protein sequence ID" value="KAF5768587.1"/>
    <property type="molecule type" value="Genomic_DNA"/>
</dbReference>
<dbReference type="Proteomes" id="UP000215914">
    <property type="component" value="Unassembled WGS sequence"/>
</dbReference>
<sequence length="56" mass="6591">MLDHAHNIGKPTKEKKAIHVVFLLAIRKLWNRRNEKVQGVLLWTNRVKCVVVTLFK</sequence>
<protein>
    <submittedName>
        <fullName evidence="1">Uncharacterized protein</fullName>
    </submittedName>
</protein>
<organism evidence="1 2">
    <name type="scientific">Helianthus annuus</name>
    <name type="common">Common sunflower</name>
    <dbReference type="NCBI Taxonomy" id="4232"/>
    <lineage>
        <taxon>Eukaryota</taxon>
        <taxon>Viridiplantae</taxon>
        <taxon>Streptophyta</taxon>
        <taxon>Embryophyta</taxon>
        <taxon>Tracheophyta</taxon>
        <taxon>Spermatophyta</taxon>
        <taxon>Magnoliopsida</taxon>
        <taxon>eudicotyledons</taxon>
        <taxon>Gunneridae</taxon>
        <taxon>Pentapetalae</taxon>
        <taxon>asterids</taxon>
        <taxon>campanulids</taxon>
        <taxon>Asterales</taxon>
        <taxon>Asteraceae</taxon>
        <taxon>Asteroideae</taxon>
        <taxon>Heliantheae alliance</taxon>
        <taxon>Heliantheae</taxon>
        <taxon>Helianthus</taxon>
    </lineage>
</organism>
<evidence type="ECO:0000313" key="1">
    <source>
        <dbReference type="EMBL" id="KAF5768587.1"/>
    </source>
</evidence>
<dbReference type="AlphaFoldDB" id="A0A9K3E8J4"/>
<reference evidence="1" key="2">
    <citation type="submission" date="2020-06" db="EMBL/GenBank/DDBJ databases">
        <title>Helianthus annuus Genome sequencing and assembly Release 2.</title>
        <authorList>
            <person name="Gouzy J."/>
            <person name="Langlade N."/>
            <person name="Munos S."/>
        </authorList>
    </citation>
    <scope>NUCLEOTIDE SEQUENCE</scope>
    <source>
        <tissue evidence="1">Leaves</tissue>
    </source>
</reference>
<evidence type="ECO:0000313" key="2">
    <source>
        <dbReference type="Proteomes" id="UP000215914"/>
    </source>
</evidence>
<reference evidence="1" key="1">
    <citation type="journal article" date="2017" name="Nature">
        <title>The sunflower genome provides insights into oil metabolism, flowering and Asterid evolution.</title>
        <authorList>
            <person name="Badouin H."/>
            <person name="Gouzy J."/>
            <person name="Grassa C.J."/>
            <person name="Murat F."/>
            <person name="Staton S.E."/>
            <person name="Cottret L."/>
            <person name="Lelandais-Briere C."/>
            <person name="Owens G.L."/>
            <person name="Carrere S."/>
            <person name="Mayjonade B."/>
            <person name="Legrand L."/>
            <person name="Gill N."/>
            <person name="Kane N.C."/>
            <person name="Bowers J.E."/>
            <person name="Hubner S."/>
            <person name="Bellec A."/>
            <person name="Berard A."/>
            <person name="Berges H."/>
            <person name="Blanchet N."/>
            <person name="Boniface M.C."/>
            <person name="Brunel D."/>
            <person name="Catrice O."/>
            <person name="Chaidir N."/>
            <person name="Claudel C."/>
            <person name="Donnadieu C."/>
            <person name="Faraut T."/>
            <person name="Fievet G."/>
            <person name="Helmstetter N."/>
            <person name="King M."/>
            <person name="Knapp S.J."/>
            <person name="Lai Z."/>
            <person name="Le Paslier M.C."/>
            <person name="Lippi Y."/>
            <person name="Lorenzon L."/>
            <person name="Mandel J.R."/>
            <person name="Marage G."/>
            <person name="Marchand G."/>
            <person name="Marquand E."/>
            <person name="Bret-Mestries E."/>
            <person name="Morien E."/>
            <person name="Nambeesan S."/>
            <person name="Nguyen T."/>
            <person name="Pegot-Espagnet P."/>
            <person name="Pouilly N."/>
            <person name="Raftis F."/>
            <person name="Sallet E."/>
            <person name="Schiex T."/>
            <person name="Thomas J."/>
            <person name="Vandecasteele C."/>
            <person name="Vares D."/>
            <person name="Vear F."/>
            <person name="Vautrin S."/>
            <person name="Crespi M."/>
            <person name="Mangin B."/>
            <person name="Burke J.M."/>
            <person name="Salse J."/>
            <person name="Munos S."/>
            <person name="Vincourt P."/>
            <person name="Rieseberg L.H."/>
            <person name="Langlade N.B."/>
        </authorList>
    </citation>
    <scope>NUCLEOTIDE SEQUENCE</scope>
    <source>
        <tissue evidence="1">Leaves</tissue>
    </source>
</reference>
<name>A0A9K3E8J4_HELAN</name>